<reference evidence="3" key="1">
    <citation type="submission" date="2022-08" db="UniProtKB">
        <authorList>
            <consortium name="EnsemblMetazoa"/>
        </authorList>
    </citation>
    <scope>IDENTIFICATION</scope>
    <source>
        <strain evidence="3">EBRO</strain>
    </source>
</reference>
<feature type="transmembrane region" description="Helical" evidence="2">
    <location>
        <begin position="317"/>
        <end position="336"/>
    </location>
</feature>
<feature type="transmembrane region" description="Helical" evidence="2">
    <location>
        <begin position="530"/>
        <end position="563"/>
    </location>
</feature>
<feature type="region of interest" description="Disordered" evidence="1">
    <location>
        <begin position="858"/>
        <end position="911"/>
    </location>
</feature>
<keyword evidence="2" id="KW-0812">Transmembrane</keyword>
<dbReference type="EnsemblMetazoa" id="AATE011168-RA">
    <property type="protein sequence ID" value="AATE011168-PA.1"/>
    <property type="gene ID" value="AATE011168"/>
</dbReference>
<evidence type="ECO:0000313" key="3">
    <source>
        <dbReference type="EnsemblMetazoa" id="AATE011168-PA.1"/>
    </source>
</evidence>
<keyword evidence="2" id="KW-1133">Transmembrane helix</keyword>
<name>A0A182J4H0_ANOAO</name>
<proteinExistence type="predicted"/>
<feature type="transmembrane region" description="Helical" evidence="2">
    <location>
        <begin position="291"/>
        <end position="311"/>
    </location>
</feature>
<evidence type="ECO:0000256" key="2">
    <source>
        <dbReference type="SAM" id="Phobius"/>
    </source>
</evidence>
<keyword evidence="2" id="KW-0472">Membrane</keyword>
<feature type="transmembrane region" description="Helical" evidence="2">
    <location>
        <begin position="815"/>
        <end position="835"/>
    </location>
</feature>
<feature type="compositionally biased region" description="Pro residues" evidence="1">
    <location>
        <begin position="897"/>
        <end position="910"/>
    </location>
</feature>
<feature type="compositionally biased region" description="Low complexity" evidence="1">
    <location>
        <begin position="858"/>
        <end position="896"/>
    </location>
</feature>
<feature type="region of interest" description="Disordered" evidence="1">
    <location>
        <begin position="1226"/>
        <end position="1245"/>
    </location>
</feature>
<evidence type="ECO:0000256" key="1">
    <source>
        <dbReference type="SAM" id="MobiDB-lite"/>
    </source>
</evidence>
<feature type="transmembrane region" description="Helical" evidence="2">
    <location>
        <begin position="21"/>
        <end position="41"/>
    </location>
</feature>
<feature type="transmembrane region" description="Helical" evidence="2">
    <location>
        <begin position="341"/>
        <end position="363"/>
    </location>
</feature>
<feature type="transmembrane region" description="Helical" evidence="2">
    <location>
        <begin position="472"/>
        <end position="502"/>
    </location>
</feature>
<organism evidence="3">
    <name type="scientific">Anopheles atroparvus</name>
    <name type="common">European mosquito</name>
    <dbReference type="NCBI Taxonomy" id="41427"/>
    <lineage>
        <taxon>Eukaryota</taxon>
        <taxon>Metazoa</taxon>
        <taxon>Ecdysozoa</taxon>
        <taxon>Arthropoda</taxon>
        <taxon>Hexapoda</taxon>
        <taxon>Insecta</taxon>
        <taxon>Pterygota</taxon>
        <taxon>Neoptera</taxon>
        <taxon>Endopterygota</taxon>
        <taxon>Diptera</taxon>
        <taxon>Nematocera</taxon>
        <taxon>Culicoidea</taxon>
        <taxon>Culicidae</taxon>
        <taxon>Anophelinae</taxon>
        <taxon>Anopheles</taxon>
    </lineage>
</organism>
<protein>
    <submittedName>
        <fullName evidence="3">Uncharacterized protein</fullName>
    </submittedName>
</protein>
<feature type="transmembrane region" description="Helical" evidence="2">
    <location>
        <begin position="61"/>
        <end position="81"/>
    </location>
</feature>
<dbReference type="VEuPathDB" id="VectorBase:AATE011168"/>
<sequence length="1445" mass="148305">MKRRRPCEVKEHAAELGQFEPLPVLVVVVVVARVALSLPAVVLEPVLLEPPYLRLRPPLSFGLVLGLVVVASTAADVTVLVRCRLVLAILLSWRSGGGGEPAVTSPSSPGSLVSSAPTVRRWPTPLQSVACSWCVRLWLWSSVVHRSRQWTGGVGSVGTAVAPGAEGGGSWNQEHPVARNLPPCMQRLVLDKQGVAAVPWAYPCRTDLTNLGRATLGVGSQYPLRTGTAATEDLAVEQLGLERDRVGIAGQLARLLVVVQLGPTGENRRSCRSPEISRVVKSGRRIGDSGMLYLSFLLSILSSAALASGSVTGSTYLMLKSILVMGAAVVVVVVVVRVERLVATASVVVIGASRGVVAVVVAFEAAALGSPLSGISFDLRRLPPVVRGAPVVVRTGSVVGATSPSATCSAELYWLYAKSGDMRDATGMDSPGRRVYFFLASLLGRSSGRTRSGTGVVVSASSSGVEVAGSGVVVVVTVVLVVVVVVVGGGVVVVVVVVVGVVSLEGSWKENSAGSVYLCMISRWVEDDTGAGSVVVVVEVVVVVVLVVLVLVVVEAVVAAAVVVCCSSVTPKNGVIVSGGSSSAGSSVAAPNSTLEMRSISCCGATVCGSASTGGSSVVGKPPFSASNSPSSGMVDVSIHHGAAGHRPSLTVRHALTVDVVVVAALRDRVPGAVAAERGGGAAAAGRTAAPVGGPVRLDQPDHDLALDLAELLHYRQLVRVAGVLGVDLHHPLDRDVLVCPVGRRQLDLLLLGAVDLGRRRYRLVLLVDREHVVQRGRLDGGRRRSTTVLQYIDIINIDIIINRVDRVGRIQCRVLLLLLLLVVIVVVVVVVMVVDGVVSSGEALLGEAFEAIALAPSGSDSSGTVVTSPTGGSGVVSDAPSAASVVVSTGSDATPPRAPPPYRADPPMTPGRGLPATLMVVAAARARLIAPRGGTWRTLLRVTNCLRSLAVVGYSRRSRRCRRGRGGSLAAKDWPRASSQCEAGSRCGDATGNRCAQAPNASAGSVRCRRLVAADVAERPPGAGGDGAWRRGRRRAVRGSRARLVVLEDEPVAATARRDARRTGADAGCAGASEAGGASAGGRHFSRGARPLGVTVAVALQAIVAVGAERTRELLALPLDLVFTVVLLAAVPTLLRGRGKSRRAARVVRSVASPSVNVGGEAVVLVVVVVRANRFGRLGSRPDVRLIDFCSTGLAATVALSNESSKACGRGGRLREYAGRRRVGRGASGAGLRRSEGTNGAGEPLGDVNGAAASAVAAVVTAAAAAAGSSVVVDVLSRPLRASEKDGRLRRVGTNFLIGSVGSGASVVRYLPVNFRRVVPAPNPLAAGLLLGMDSDSICWLSFSGCGCSLCGLRLGRPRVGRTVGPPAIRFALGLASVEAVAASVDSVSVAVSSSSPAGGSPSAGRPGKLSSASLFIRSYGDTISLDVSEMTVVKSELAALLSG</sequence>
<accession>A0A182J4H0</accession>